<dbReference type="PROSITE" id="PS50532">
    <property type="entry name" value="HTH_IS408"/>
    <property type="match status" value="1"/>
</dbReference>
<dbReference type="Pfam" id="PF08281">
    <property type="entry name" value="Sigma70_r4_2"/>
    <property type="match status" value="1"/>
</dbReference>
<proteinExistence type="predicted"/>
<dbReference type="Pfam" id="PF00665">
    <property type="entry name" value="rve"/>
    <property type="match status" value="1"/>
</dbReference>
<evidence type="ECO:0000259" key="1">
    <source>
        <dbReference type="PROSITE" id="PS50532"/>
    </source>
</evidence>
<feature type="domain" description="Integrase catalytic" evidence="2">
    <location>
        <begin position="128"/>
        <end position="265"/>
    </location>
</feature>
<dbReference type="InterPro" id="IPR001584">
    <property type="entry name" value="Integrase_cat-core"/>
</dbReference>
<feature type="domain" description="HTH IS408-type" evidence="1">
    <location>
        <begin position="11"/>
        <end position="92"/>
    </location>
</feature>
<name>A0ABS1DPH7_9PROT</name>
<dbReference type="Proteomes" id="UP001296873">
    <property type="component" value="Unassembled WGS sequence"/>
</dbReference>
<dbReference type="InterPro" id="IPR009057">
    <property type="entry name" value="Homeodomain-like_sf"/>
</dbReference>
<dbReference type="PANTHER" id="PTHR35004">
    <property type="entry name" value="TRANSPOSASE RV3428C-RELATED"/>
    <property type="match status" value="1"/>
</dbReference>
<dbReference type="InterPro" id="IPR036388">
    <property type="entry name" value="WH-like_DNA-bd_sf"/>
</dbReference>
<evidence type="ECO:0008006" key="5">
    <source>
        <dbReference type="Google" id="ProtNLM"/>
    </source>
</evidence>
<dbReference type="EMBL" id="NRRL01000160">
    <property type="protein sequence ID" value="MBK1671240.1"/>
    <property type="molecule type" value="Genomic_DNA"/>
</dbReference>
<dbReference type="SUPFAM" id="SSF46689">
    <property type="entry name" value="Homeodomain-like"/>
    <property type="match status" value="1"/>
</dbReference>
<comment type="caution">
    <text evidence="3">The sequence shown here is derived from an EMBL/GenBank/DDBJ whole genome shotgun (WGS) entry which is preliminary data.</text>
</comment>
<dbReference type="Gene3D" id="1.10.10.10">
    <property type="entry name" value="Winged helix-like DNA-binding domain superfamily/Winged helix DNA-binding domain"/>
    <property type="match status" value="1"/>
</dbReference>
<accession>A0ABS1DPH7</accession>
<protein>
    <recommendedName>
        <fullName evidence="5">IS21 family transposase</fullName>
    </recommendedName>
</protein>
<dbReference type="InterPro" id="IPR017895">
    <property type="entry name" value="HTH_IS408/IS1162_type"/>
</dbReference>
<evidence type="ECO:0000259" key="2">
    <source>
        <dbReference type="PROSITE" id="PS50994"/>
    </source>
</evidence>
<dbReference type="PANTHER" id="PTHR35004:SF8">
    <property type="entry name" value="TRANSPOSASE RV3428C-RELATED"/>
    <property type="match status" value="1"/>
</dbReference>
<evidence type="ECO:0000313" key="3">
    <source>
        <dbReference type="EMBL" id="MBK1671240.1"/>
    </source>
</evidence>
<evidence type="ECO:0000313" key="4">
    <source>
        <dbReference type="Proteomes" id="UP001296873"/>
    </source>
</evidence>
<gene>
    <name evidence="3" type="ORF">CKO28_24875</name>
</gene>
<reference evidence="3 4" key="1">
    <citation type="journal article" date="2020" name="Microorganisms">
        <title>Osmotic Adaptation and Compatible Solute Biosynthesis of Phototrophic Bacteria as Revealed from Genome Analyses.</title>
        <authorList>
            <person name="Imhoff J.F."/>
            <person name="Rahn T."/>
            <person name="Kunzel S."/>
            <person name="Keller A."/>
            <person name="Neulinger S.C."/>
        </authorList>
    </citation>
    <scope>NUCLEOTIDE SEQUENCE [LARGE SCALE GENOMIC DNA]</scope>
    <source>
        <strain evidence="3 4">DSM 9895</strain>
    </source>
</reference>
<dbReference type="NCBIfam" id="NF033546">
    <property type="entry name" value="transpos_IS21"/>
    <property type="match status" value="1"/>
</dbReference>
<dbReference type="InterPro" id="IPR013249">
    <property type="entry name" value="RNA_pol_sigma70_r4_t2"/>
</dbReference>
<dbReference type="PROSITE" id="PS50994">
    <property type="entry name" value="INTEGRASE"/>
    <property type="match status" value="1"/>
</dbReference>
<organism evidence="3 4">
    <name type="scientific">Rhodovibrio sodomensis</name>
    <dbReference type="NCBI Taxonomy" id="1088"/>
    <lineage>
        <taxon>Bacteria</taxon>
        <taxon>Pseudomonadati</taxon>
        <taxon>Pseudomonadota</taxon>
        <taxon>Alphaproteobacteria</taxon>
        <taxon>Rhodospirillales</taxon>
        <taxon>Rhodovibrionaceae</taxon>
        <taxon>Rhodovibrio</taxon>
    </lineage>
</organism>
<keyword evidence="4" id="KW-1185">Reference proteome</keyword>
<sequence>MPAERMPMRKIRDVLRMRHANGLSQRAIAQSLGVSKGSVDNYLRRAQVAGLGWPLPEELSDQALYDKLFPPARVPEAGRRPEPDWAAVYQELRKPGVTLRLLWEEYRANHPDGYGQSRFYALYRAWAGRLAPRMRQTHLAGERMFVDFAGQTVPVVNPHTGEIHQAQVFVAVLGASSYTYAQATWTQQLPDWCAAHVRAFAFFGGVANLLVSDNLKAGIAKACFYEARPNSTYAELANHYGTVIQPARPRRPRDKAKASYCTSFG</sequence>